<comment type="caution">
    <text evidence="2">The sequence shown here is derived from an EMBL/GenBank/DDBJ whole genome shotgun (WGS) entry which is preliminary data.</text>
</comment>
<keyword evidence="1" id="KW-0472">Membrane</keyword>
<proteinExistence type="predicted"/>
<name>A0ABP9QQU2_9PSEU</name>
<sequence>MNNVMLTLLIILGVVVVLGLAAGAFYSWRGKRTDRLRERFGPEYDRVVDRADDRGKAESELREREKRHSEFELRPLEPEARGRYEIRWQQVQGEFVDNPARAVRDADELVTEVMSARGYPVRDFDQRADDLSVEHPELTQRYRSAREIARANENGEASTEQLRDATTSYRSLVQVLLEDKRTNATTTEPERS</sequence>
<keyword evidence="3" id="KW-1185">Reference proteome</keyword>
<gene>
    <name evidence="2" type="ORF">GCM10023321_56380</name>
</gene>
<protein>
    <recommendedName>
        <fullName evidence="4">Secreted protein</fullName>
    </recommendedName>
</protein>
<accession>A0ABP9QQU2</accession>
<evidence type="ECO:0008006" key="4">
    <source>
        <dbReference type="Google" id="ProtNLM"/>
    </source>
</evidence>
<evidence type="ECO:0000313" key="3">
    <source>
        <dbReference type="Proteomes" id="UP001428817"/>
    </source>
</evidence>
<dbReference type="EMBL" id="BAABJP010000031">
    <property type="protein sequence ID" value="GAA5165842.1"/>
    <property type="molecule type" value="Genomic_DNA"/>
</dbReference>
<organism evidence="2 3">
    <name type="scientific">Pseudonocardia eucalypti</name>
    <dbReference type="NCBI Taxonomy" id="648755"/>
    <lineage>
        <taxon>Bacteria</taxon>
        <taxon>Bacillati</taxon>
        <taxon>Actinomycetota</taxon>
        <taxon>Actinomycetes</taxon>
        <taxon>Pseudonocardiales</taxon>
        <taxon>Pseudonocardiaceae</taxon>
        <taxon>Pseudonocardia</taxon>
    </lineage>
</organism>
<evidence type="ECO:0000256" key="1">
    <source>
        <dbReference type="SAM" id="Phobius"/>
    </source>
</evidence>
<evidence type="ECO:0000313" key="2">
    <source>
        <dbReference type="EMBL" id="GAA5165842.1"/>
    </source>
</evidence>
<reference evidence="3" key="1">
    <citation type="journal article" date="2019" name="Int. J. Syst. Evol. Microbiol.">
        <title>The Global Catalogue of Microorganisms (GCM) 10K type strain sequencing project: providing services to taxonomists for standard genome sequencing and annotation.</title>
        <authorList>
            <consortium name="The Broad Institute Genomics Platform"/>
            <consortium name="The Broad Institute Genome Sequencing Center for Infectious Disease"/>
            <person name="Wu L."/>
            <person name="Ma J."/>
        </authorList>
    </citation>
    <scope>NUCLEOTIDE SEQUENCE [LARGE SCALE GENOMIC DNA]</scope>
    <source>
        <strain evidence="3">JCM 18303</strain>
    </source>
</reference>
<dbReference type="Proteomes" id="UP001428817">
    <property type="component" value="Unassembled WGS sequence"/>
</dbReference>
<keyword evidence="1" id="KW-0812">Transmembrane</keyword>
<dbReference type="RefSeq" id="WP_185064944.1">
    <property type="nucleotide sequence ID" value="NZ_BAABJP010000031.1"/>
</dbReference>
<feature type="transmembrane region" description="Helical" evidence="1">
    <location>
        <begin position="6"/>
        <end position="28"/>
    </location>
</feature>
<keyword evidence="1" id="KW-1133">Transmembrane helix</keyword>